<dbReference type="EMBL" id="JAOURS010000021">
    <property type="protein sequence ID" value="MDC6640050.1"/>
    <property type="molecule type" value="Genomic_DNA"/>
</dbReference>
<organism evidence="2 4">
    <name type="scientific">Leclercia adecarboxylata</name>
    <dbReference type="NCBI Taxonomy" id="83655"/>
    <lineage>
        <taxon>Bacteria</taxon>
        <taxon>Pseudomonadati</taxon>
        <taxon>Pseudomonadota</taxon>
        <taxon>Gammaproteobacteria</taxon>
        <taxon>Enterobacterales</taxon>
        <taxon>Enterobacteriaceae</taxon>
        <taxon>Leclercia</taxon>
    </lineage>
</organism>
<evidence type="ECO:0000313" key="5">
    <source>
        <dbReference type="Proteomes" id="UP001357437"/>
    </source>
</evidence>
<dbReference type="Proteomes" id="UP001357437">
    <property type="component" value="Unassembled WGS sequence"/>
</dbReference>
<comment type="caution">
    <text evidence="2">The sequence shown here is derived from an EMBL/GenBank/DDBJ whole genome shotgun (WGS) entry which is preliminary data.</text>
</comment>
<dbReference type="Proteomes" id="UP001149314">
    <property type="component" value="Unassembled WGS sequence"/>
</dbReference>
<dbReference type="GeneID" id="92829750"/>
<reference evidence="2" key="1">
    <citation type="journal article" date="2023" name="Genes Genomics">
        <title>Genomic insights of Leclercia adecarboxylata strains linked to an outbreak in public hospitals in Mexico.</title>
        <authorList>
            <person name="Barrios-Villa E."/>
            <person name="Pacheco-Flores B."/>
            <person name="Lozano-Zarain P."/>
            <person name="Del Campo-Ortega R."/>
            <person name="de Jesus Ascencio-Montiel I."/>
            <person name="Gonzalez-Leon M."/>
            <person name="Camorlinga-Ponce M."/>
            <person name="Gaytan Cervantes F.J."/>
            <person name="Gonzalez Torres C."/>
            <person name="Aguilar E."/>
            <person name="Gonzalez Ibarra J."/>
            <person name="Torres Lopez F.J."/>
            <person name="Rosas-Vargas H."/>
            <person name="Gonzalez-Bonilla C.R."/>
            <person name="Del Carmen Rocha-Gracia R."/>
        </authorList>
    </citation>
    <scope>NUCLEOTIDE SEQUENCE</scope>
    <source>
        <strain evidence="2">Lac40</strain>
    </source>
</reference>
<evidence type="ECO:0000313" key="4">
    <source>
        <dbReference type="Proteomes" id="UP001149314"/>
    </source>
</evidence>
<dbReference type="EMBL" id="JAYMCU010000097">
    <property type="protein sequence ID" value="MEC3939130.1"/>
    <property type="molecule type" value="Genomic_DNA"/>
</dbReference>
<dbReference type="InterPro" id="IPR037883">
    <property type="entry name" value="Knr4/Smi1-like_sf"/>
</dbReference>
<evidence type="ECO:0000313" key="3">
    <source>
        <dbReference type="EMBL" id="MEC3939130.1"/>
    </source>
</evidence>
<keyword evidence="5" id="KW-1185">Reference proteome</keyword>
<proteinExistence type="predicted"/>
<sequence length="136" mass="15224">MKKLAQQVAAQGADIRPAKENEITTAEKVLRMQFSPEYKAYLSEFGLIAFGATEINGLGVPATSHLNILSAIEPLREGKDYPPQAVPLCDIGDGYYYLYDNRQHKILTWSMINGVVETSEEKLEAFLLRIIFDVES</sequence>
<dbReference type="SMART" id="SM00860">
    <property type="entry name" value="SMI1_KNR4"/>
    <property type="match status" value="1"/>
</dbReference>
<gene>
    <name evidence="2" type="ORF">OEZ79_17585</name>
    <name evidence="3" type="ORF">VOF76_23655</name>
</gene>
<protein>
    <submittedName>
        <fullName evidence="2">SMI1/KNR4 family protein</fullName>
    </submittedName>
</protein>
<reference evidence="3 5" key="2">
    <citation type="submission" date="2024-01" db="EMBL/GenBank/DDBJ databases">
        <title>Comparative Genomics of Leclercia adecarboxylata Strains Isolated from Several Sources.</title>
        <authorList>
            <person name="Yescas-Zazueta V."/>
            <person name="Balbuena-Alonso M.G."/>
            <person name="Valencia D."/>
            <person name="Mendez-Pfeiffer P.A."/>
            <person name="Ballesteros-Monrreal M.G."/>
            <person name="Rocha-Gracia R.D.C."/>
            <person name="Barrios-Villa E."/>
        </authorList>
    </citation>
    <scope>NUCLEOTIDE SEQUENCE [LARGE SCALE GENOMIC DNA]</scope>
    <source>
        <strain evidence="3 5">33MEM</strain>
    </source>
</reference>
<dbReference type="Pfam" id="PF14567">
    <property type="entry name" value="SUKH_5"/>
    <property type="match status" value="1"/>
</dbReference>
<dbReference type="SUPFAM" id="SSF160631">
    <property type="entry name" value="SMI1/KNR4-like"/>
    <property type="match status" value="1"/>
</dbReference>
<dbReference type="InterPro" id="IPR018958">
    <property type="entry name" value="Knr4/Smi1-like_dom"/>
</dbReference>
<accession>A0A9X3YC06</accession>
<name>A0A9X3YC06_9ENTR</name>
<dbReference type="Gene3D" id="3.40.1580.10">
    <property type="entry name" value="SMI1/KNR4-like"/>
    <property type="match status" value="1"/>
</dbReference>
<dbReference type="AlphaFoldDB" id="A0A9X3YC06"/>
<feature type="domain" description="Knr4/Smi1-like" evidence="1">
    <location>
        <begin position="17"/>
        <end position="129"/>
    </location>
</feature>
<dbReference type="RefSeq" id="WP_002438641.1">
    <property type="nucleotide sequence ID" value="NZ_CP060824.1"/>
</dbReference>
<evidence type="ECO:0000313" key="2">
    <source>
        <dbReference type="EMBL" id="MDC6640050.1"/>
    </source>
</evidence>
<evidence type="ECO:0000259" key="1">
    <source>
        <dbReference type="SMART" id="SM00860"/>
    </source>
</evidence>